<organism evidence="2 3">
    <name type="scientific">Channa striata</name>
    <name type="common">Snakehead murrel</name>
    <name type="synonym">Ophicephalus striatus</name>
    <dbReference type="NCBI Taxonomy" id="64152"/>
    <lineage>
        <taxon>Eukaryota</taxon>
        <taxon>Metazoa</taxon>
        <taxon>Chordata</taxon>
        <taxon>Craniata</taxon>
        <taxon>Vertebrata</taxon>
        <taxon>Euteleostomi</taxon>
        <taxon>Actinopterygii</taxon>
        <taxon>Neopterygii</taxon>
        <taxon>Teleostei</taxon>
        <taxon>Neoteleostei</taxon>
        <taxon>Acanthomorphata</taxon>
        <taxon>Anabantaria</taxon>
        <taxon>Anabantiformes</taxon>
        <taxon>Channoidei</taxon>
        <taxon>Channidae</taxon>
        <taxon>Channa</taxon>
    </lineage>
</organism>
<reference evidence="2" key="1">
    <citation type="submission" date="2023-07" db="EMBL/GenBank/DDBJ databases">
        <title>Chromosome-level Genome Assembly of Striped Snakehead (Channa striata).</title>
        <authorList>
            <person name="Liu H."/>
        </authorList>
    </citation>
    <scope>NUCLEOTIDE SEQUENCE</scope>
    <source>
        <strain evidence="2">Gz</strain>
        <tissue evidence="2">Muscle</tissue>
    </source>
</reference>
<protein>
    <submittedName>
        <fullName evidence="2">Uncharacterized protein</fullName>
    </submittedName>
</protein>
<feature type="region of interest" description="Disordered" evidence="1">
    <location>
        <begin position="126"/>
        <end position="149"/>
    </location>
</feature>
<gene>
    <name evidence="2" type="ORF">Q5P01_005743</name>
</gene>
<name>A0AA88ND44_CHASR</name>
<accession>A0AA88ND44</accession>
<evidence type="ECO:0000313" key="2">
    <source>
        <dbReference type="EMBL" id="KAK2857008.1"/>
    </source>
</evidence>
<evidence type="ECO:0000256" key="1">
    <source>
        <dbReference type="SAM" id="MobiDB-lite"/>
    </source>
</evidence>
<dbReference type="Proteomes" id="UP001187415">
    <property type="component" value="Unassembled WGS sequence"/>
</dbReference>
<keyword evidence="3" id="KW-1185">Reference proteome</keyword>
<proteinExistence type="predicted"/>
<sequence>MEQKRGIVGELKVNWYLRPPLAPVRKGSVDIFSRLLGGQRGRMVPEAIRNTPREENNQVTLLRGVGGWSQSEAATGASGGQRLLVYGRTTDDDLTARTKPRQHEDHLQTATLTDCKTRVPIRTPRRPCACLPKTSASPGPPRGRGQPNVTWTLYRVVRGGQEEASGRER</sequence>
<dbReference type="EMBL" id="JAUPFM010000003">
    <property type="protein sequence ID" value="KAK2857008.1"/>
    <property type="molecule type" value="Genomic_DNA"/>
</dbReference>
<comment type="caution">
    <text evidence="2">The sequence shown here is derived from an EMBL/GenBank/DDBJ whole genome shotgun (WGS) entry which is preliminary data.</text>
</comment>
<dbReference type="AlphaFoldDB" id="A0AA88ND44"/>
<evidence type="ECO:0000313" key="3">
    <source>
        <dbReference type="Proteomes" id="UP001187415"/>
    </source>
</evidence>